<dbReference type="SUPFAM" id="SSF52374">
    <property type="entry name" value="Nucleotidylyl transferase"/>
    <property type="match status" value="1"/>
</dbReference>
<dbReference type="InterPro" id="IPR049940">
    <property type="entry name" value="GluQ/Sye"/>
</dbReference>
<dbReference type="PANTHER" id="PTHR43311:SF2">
    <property type="entry name" value="GLUTAMATE--TRNA LIGASE, MITOCHONDRIAL-RELATED"/>
    <property type="match status" value="1"/>
</dbReference>
<feature type="domain" description="Aminoacyl-tRNA synthetase class I anticodon-binding" evidence="11">
    <location>
        <begin position="411"/>
        <end position="539"/>
    </location>
</feature>
<sequence>MERRTRVRFAPSPTGPLHIGGVRTALYNYLYAKQHGGDFIIRIEDTDSQRFVPGAEKYIIEALDWCGIVPDEGVDAAGNVVETPSERHPHAPYRQSQRRGIYRKYAEELVEKGFAYYAFDTAGELAAKREEMEAEKKTFIYNHITRMSLKNSLSMPESEWRPLLETRTDWTIRFRMPENRVVKMDDLIRGHIEVNTDTLDDKVLWKRADELPTYHLANIVDDHLMEITEVIRGEEWLPSLPLHYLLYEAFGWQDSQPRFAHLSLLLKPDGKGKLSKRDGDRLGFPVFPLRWTNAEGEVSRGYREDGYFPEAFVNMLAMLGWNPGDDRELFTMPELIKAFSLERVIKSGAKFNPDKAKWYNKEYLRMKSCEELTDLFIPVLESHGMQVAECPKCALTAGAEMTVQGADFRNRIFTRDYVLRIVSLIKERATFVADFWDIASYLFVAPSSYNEKDAAKFWKEENYSLAMQAADFILAFGGKFEKEALEGPLEEYIRSNGWPMGKVMNCLRLALVGASSGLGIADIVTLVGKEEFSRRMDAAREKLGGERGGPKRKFSSLRIEYLEPDSIRGTNKKRASLTFDPPSQTSFSERRTGQTPCTPYQRNLAPARLGPCGTC</sequence>
<feature type="binding site" evidence="8">
    <location>
        <position position="276"/>
    </location>
    <ligand>
        <name>ATP</name>
        <dbReference type="ChEBI" id="CHEBI:30616"/>
    </ligand>
</feature>
<keyword evidence="5 8" id="KW-0067">ATP-binding</keyword>
<dbReference type="InterPro" id="IPR020751">
    <property type="entry name" value="aa-tRNA-synth_I_codon-bd_sub2"/>
</dbReference>
<evidence type="ECO:0000259" key="10">
    <source>
        <dbReference type="Pfam" id="PF00749"/>
    </source>
</evidence>
<dbReference type="PANTHER" id="PTHR43311">
    <property type="entry name" value="GLUTAMATE--TRNA LIGASE"/>
    <property type="match status" value="1"/>
</dbReference>
<accession>A0A9D9EJ36</accession>
<feature type="short sequence motif" description="'KMSKS' region" evidence="8">
    <location>
        <begin position="273"/>
        <end position="277"/>
    </location>
</feature>
<reference evidence="12" key="2">
    <citation type="journal article" date="2021" name="PeerJ">
        <title>Extensive microbial diversity within the chicken gut microbiome revealed by metagenomics and culture.</title>
        <authorList>
            <person name="Gilroy R."/>
            <person name="Ravi A."/>
            <person name="Getino M."/>
            <person name="Pursley I."/>
            <person name="Horton D.L."/>
            <person name="Alikhan N.F."/>
            <person name="Baker D."/>
            <person name="Gharbi K."/>
            <person name="Hall N."/>
            <person name="Watson M."/>
            <person name="Adriaenssens E.M."/>
            <person name="Foster-Nyarko E."/>
            <person name="Jarju S."/>
            <person name="Secka A."/>
            <person name="Antonio M."/>
            <person name="Oren A."/>
            <person name="Chaudhuri R.R."/>
            <person name="La Ragione R."/>
            <person name="Hildebrand F."/>
            <person name="Pallen M.J."/>
        </authorList>
    </citation>
    <scope>NUCLEOTIDE SEQUENCE</scope>
    <source>
        <strain evidence="12">20514</strain>
    </source>
</reference>
<reference evidence="12" key="1">
    <citation type="submission" date="2020-10" db="EMBL/GenBank/DDBJ databases">
        <authorList>
            <person name="Gilroy R."/>
        </authorList>
    </citation>
    <scope>NUCLEOTIDE SEQUENCE</scope>
    <source>
        <strain evidence="12">20514</strain>
    </source>
</reference>
<dbReference type="InterPro" id="IPR020058">
    <property type="entry name" value="Glu/Gln-tRNA-synth_Ib_cat-dom"/>
</dbReference>
<dbReference type="EC" id="6.1.1.17" evidence="8"/>
<keyword evidence="4 8" id="KW-0547">Nucleotide-binding</keyword>
<dbReference type="FunFam" id="3.40.50.620:FF:000127">
    <property type="entry name" value="Glutamate--tRNA ligase"/>
    <property type="match status" value="1"/>
</dbReference>
<dbReference type="SUPFAM" id="SSF48163">
    <property type="entry name" value="An anticodon-binding domain of class I aminoacyl-tRNA synthetases"/>
    <property type="match status" value="1"/>
</dbReference>
<dbReference type="InterPro" id="IPR020061">
    <property type="entry name" value="Glu_tRNA_lig_a-bdl"/>
</dbReference>
<evidence type="ECO:0000256" key="8">
    <source>
        <dbReference type="HAMAP-Rule" id="MF_00022"/>
    </source>
</evidence>
<dbReference type="GO" id="GO:0006424">
    <property type="term" value="P:glutamyl-tRNA aminoacylation"/>
    <property type="evidence" value="ECO:0007669"/>
    <property type="project" value="UniProtKB-UniRule"/>
</dbReference>
<evidence type="ECO:0000256" key="1">
    <source>
        <dbReference type="ARBA" id="ARBA00007894"/>
    </source>
</evidence>
<dbReference type="InterPro" id="IPR045462">
    <property type="entry name" value="aa-tRNA-synth_I_cd-bd"/>
</dbReference>
<keyword evidence="7 8" id="KW-0030">Aminoacyl-tRNA synthetase</keyword>
<proteinExistence type="inferred from homology"/>
<dbReference type="CDD" id="cd00808">
    <property type="entry name" value="GluRS_core"/>
    <property type="match status" value="1"/>
</dbReference>
<evidence type="ECO:0000256" key="3">
    <source>
        <dbReference type="ARBA" id="ARBA00022598"/>
    </source>
</evidence>
<organism evidence="12 13">
    <name type="scientific">Candidatus Cryptobacteroides merdigallinarum</name>
    <dbReference type="NCBI Taxonomy" id="2840770"/>
    <lineage>
        <taxon>Bacteria</taxon>
        <taxon>Pseudomonadati</taxon>
        <taxon>Bacteroidota</taxon>
        <taxon>Bacteroidia</taxon>
        <taxon>Bacteroidales</taxon>
        <taxon>Candidatus Cryptobacteroides</taxon>
    </lineage>
</organism>
<dbReference type="Pfam" id="PF00749">
    <property type="entry name" value="tRNA-synt_1c"/>
    <property type="match status" value="1"/>
</dbReference>
<dbReference type="GO" id="GO:0005524">
    <property type="term" value="F:ATP binding"/>
    <property type="evidence" value="ECO:0007669"/>
    <property type="project" value="UniProtKB-UniRule"/>
</dbReference>
<comment type="caution">
    <text evidence="12">The sequence shown here is derived from an EMBL/GenBank/DDBJ whole genome shotgun (WGS) entry which is preliminary data.</text>
</comment>
<comment type="subcellular location">
    <subcellularLocation>
        <location evidence="8">Cytoplasm</location>
    </subcellularLocation>
</comment>
<dbReference type="InterPro" id="IPR033910">
    <property type="entry name" value="GluRS_core"/>
</dbReference>
<dbReference type="Gene3D" id="1.10.10.350">
    <property type="match status" value="1"/>
</dbReference>
<dbReference type="InterPro" id="IPR008925">
    <property type="entry name" value="aa_tRNA-synth_I_cd-bd_sf"/>
</dbReference>
<evidence type="ECO:0000313" key="13">
    <source>
        <dbReference type="Proteomes" id="UP000810252"/>
    </source>
</evidence>
<comment type="catalytic activity">
    <reaction evidence="8">
        <text>tRNA(Glu) + L-glutamate + ATP = L-glutamyl-tRNA(Glu) + AMP + diphosphate</text>
        <dbReference type="Rhea" id="RHEA:23540"/>
        <dbReference type="Rhea" id="RHEA-COMP:9663"/>
        <dbReference type="Rhea" id="RHEA-COMP:9680"/>
        <dbReference type="ChEBI" id="CHEBI:29985"/>
        <dbReference type="ChEBI" id="CHEBI:30616"/>
        <dbReference type="ChEBI" id="CHEBI:33019"/>
        <dbReference type="ChEBI" id="CHEBI:78442"/>
        <dbReference type="ChEBI" id="CHEBI:78520"/>
        <dbReference type="ChEBI" id="CHEBI:456215"/>
        <dbReference type="EC" id="6.1.1.17"/>
    </reaction>
</comment>
<protein>
    <recommendedName>
        <fullName evidence="8">Glutamate--tRNA ligase</fullName>
        <ecNumber evidence="8">6.1.1.17</ecNumber>
    </recommendedName>
    <alternativeName>
        <fullName evidence="8">Glutamyl-tRNA synthetase</fullName>
        <shortName evidence="8">GluRS</shortName>
    </alternativeName>
</protein>
<dbReference type="Pfam" id="PF19269">
    <property type="entry name" value="Anticodon_2"/>
    <property type="match status" value="1"/>
</dbReference>
<dbReference type="EMBL" id="JADIMQ010000017">
    <property type="protein sequence ID" value="MBO8447865.1"/>
    <property type="molecule type" value="Genomic_DNA"/>
</dbReference>
<evidence type="ECO:0000256" key="5">
    <source>
        <dbReference type="ARBA" id="ARBA00022840"/>
    </source>
</evidence>
<comment type="subunit">
    <text evidence="8">Monomer.</text>
</comment>
<feature type="compositionally biased region" description="Polar residues" evidence="9">
    <location>
        <begin position="581"/>
        <end position="601"/>
    </location>
</feature>
<dbReference type="NCBIfam" id="TIGR00464">
    <property type="entry name" value="gltX_bact"/>
    <property type="match status" value="1"/>
</dbReference>
<evidence type="ECO:0000256" key="2">
    <source>
        <dbReference type="ARBA" id="ARBA00022490"/>
    </source>
</evidence>
<dbReference type="HAMAP" id="MF_00022">
    <property type="entry name" value="Glu_tRNA_synth_type1"/>
    <property type="match status" value="1"/>
</dbReference>
<evidence type="ECO:0000313" key="12">
    <source>
        <dbReference type="EMBL" id="MBO8447865.1"/>
    </source>
</evidence>
<comment type="similarity">
    <text evidence="1 8">Belongs to the class-I aminoacyl-tRNA synthetase family. Glutamate--tRNA ligase type 1 subfamily.</text>
</comment>
<dbReference type="Gene3D" id="3.90.800.10">
    <property type="entry name" value="Glutamyl-tRNA Synthetase, Domain 3"/>
    <property type="match status" value="1"/>
</dbReference>
<evidence type="ECO:0000256" key="7">
    <source>
        <dbReference type="ARBA" id="ARBA00023146"/>
    </source>
</evidence>
<dbReference type="InterPro" id="IPR004527">
    <property type="entry name" value="Glu-tRNA-ligase_bac/mito"/>
</dbReference>
<keyword evidence="3 8" id="KW-0436">Ligase</keyword>
<feature type="short sequence motif" description="'HIGH' region" evidence="8">
    <location>
        <begin position="11"/>
        <end position="21"/>
    </location>
</feature>
<feature type="region of interest" description="Disordered" evidence="9">
    <location>
        <begin position="572"/>
        <end position="602"/>
    </location>
</feature>
<dbReference type="GO" id="GO:0004818">
    <property type="term" value="F:glutamate-tRNA ligase activity"/>
    <property type="evidence" value="ECO:0007669"/>
    <property type="project" value="UniProtKB-UniRule"/>
</dbReference>
<dbReference type="InterPro" id="IPR014729">
    <property type="entry name" value="Rossmann-like_a/b/a_fold"/>
</dbReference>
<keyword evidence="6 8" id="KW-0648">Protein biosynthesis</keyword>
<dbReference type="GO" id="GO:0000049">
    <property type="term" value="F:tRNA binding"/>
    <property type="evidence" value="ECO:0007669"/>
    <property type="project" value="InterPro"/>
</dbReference>
<evidence type="ECO:0000256" key="6">
    <source>
        <dbReference type="ARBA" id="ARBA00022917"/>
    </source>
</evidence>
<evidence type="ECO:0000256" key="4">
    <source>
        <dbReference type="ARBA" id="ARBA00022741"/>
    </source>
</evidence>
<name>A0A9D9EJ36_9BACT</name>
<evidence type="ECO:0000256" key="9">
    <source>
        <dbReference type="SAM" id="MobiDB-lite"/>
    </source>
</evidence>
<dbReference type="Gene3D" id="1.10.1160.10">
    <property type="entry name" value="Glutamyl-trna Synthetase, Domain 2"/>
    <property type="match status" value="1"/>
</dbReference>
<dbReference type="Proteomes" id="UP000810252">
    <property type="component" value="Unassembled WGS sequence"/>
</dbReference>
<dbReference type="AlphaFoldDB" id="A0A9D9EJ36"/>
<dbReference type="InterPro" id="IPR001412">
    <property type="entry name" value="aa-tRNA-synth_I_CS"/>
</dbReference>
<dbReference type="GO" id="GO:0008270">
    <property type="term" value="F:zinc ion binding"/>
    <property type="evidence" value="ECO:0007669"/>
    <property type="project" value="InterPro"/>
</dbReference>
<feature type="domain" description="Glutamyl/glutaminyl-tRNA synthetase class Ib catalytic" evidence="10">
    <location>
        <begin position="6"/>
        <end position="358"/>
    </location>
</feature>
<dbReference type="GO" id="GO:0005829">
    <property type="term" value="C:cytosol"/>
    <property type="evidence" value="ECO:0007669"/>
    <property type="project" value="TreeGrafter"/>
</dbReference>
<dbReference type="PRINTS" id="PR00987">
    <property type="entry name" value="TRNASYNTHGLU"/>
</dbReference>
<comment type="function">
    <text evidence="8">Catalyzes the attachment of glutamate to tRNA(Glu) in a two-step reaction: glutamate is first activated by ATP to form Glu-AMP and then transferred to the acceptor end of tRNA(Glu).</text>
</comment>
<dbReference type="PROSITE" id="PS00178">
    <property type="entry name" value="AA_TRNA_LIGASE_I"/>
    <property type="match status" value="1"/>
</dbReference>
<evidence type="ECO:0000259" key="11">
    <source>
        <dbReference type="Pfam" id="PF19269"/>
    </source>
</evidence>
<dbReference type="Gene3D" id="3.40.50.620">
    <property type="entry name" value="HUPs"/>
    <property type="match status" value="1"/>
</dbReference>
<keyword evidence="2 8" id="KW-0963">Cytoplasm</keyword>
<comment type="caution">
    <text evidence="8">Lacks conserved residue(s) required for the propagation of feature annotation.</text>
</comment>
<gene>
    <name evidence="8" type="primary">gltX</name>
    <name evidence="12" type="ORF">IAC29_01170</name>
</gene>
<dbReference type="InterPro" id="IPR000924">
    <property type="entry name" value="Glu/Gln-tRNA-synth"/>
</dbReference>